<name>A0A658R0F7_9BURK</name>
<gene>
    <name evidence="6" type="ORF">AWB72_03721</name>
</gene>
<evidence type="ECO:0000256" key="4">
    <source>
        <dbReference type="ARBA" id="ARBA00023163"/>
    </source>
</evidence>
<sequence>MPENARQLIRPLLASDMDRFQAMSTFVTVVETGGFASAARKLDVSPSVVSRVVTELEERLGVRLLTRTTRVVRLTDAGSGFFEDCRRILGEVDNAELSARGTHAAPRGVLSLTAPTMFGRLHVTPIVLDYLARYPEADANCWFIDRVVNLVDEGIDVAVRIAQLPDSSLQAIPVGHVRRVLCASPGYIAKHGAPAHPDDLEAHTIIASTGSSTPPEWRLRDGDRPILVRTHPRFMTTTNDSAIDAALADFGIARLLSYQVAQHMSDGRLVIVLPEYEPPPLPIHLVHREGRHVTQKVRAFLDLAVATLRADASLR</sequence>
<dbReference type="EMBL" id="FCNV02000008">
    <property type="protein sequence ID" value="SAL37023.1"/>
    <property type="molecule type" value="Genomic_DNA"/>
</dbReference>
<comment type="caution">
    <text evidence="6">The sequence shown here is derived from an EMBL/GenBank/DDBJ whole genome shotgun (WGS) entry which is preliminary data.</text>
</comment>
<dbReference type="InterPro" id="IPR036390">
    <property type="entry name" value="WH_DNA-bd_sf"/>
</dbReference>
<dbReference type="InterPro" id="IPR005119">
    <property type="entry name" value="LysR_subst-bd"/>
</dbReference>
<dbReference type="GO" id="GO:0006351">
    <property type="term" value="P:DNA-templated transcription"/>
    <property type="evidence" value="ECO:0007669"/>
    <property type="project" value="TreeGrafter"/>
</dbReference>
<dbReference type="InterPro" id="IPR058163">
    <property type="entry name" value="LysR-type_TF_proteobact-type"/>
</dbReference>
<keyword evidence="3" id="KW-0238">DNA-binding</keyword>
<evidence type="ECO:0000313" key="6">
    <source>
        <dbReference type="EMBL" id="SAL37023.1"/>
    </source>
</evidence>
<dbReference type="Gene3D" id="1.10.10.10">
    <property type="entry name" value="Winged helix-like DNA-binding domain superfamily/Winged helix DNA-binding domain"/>
    <property type="match status" value="1"/>
</dbReference>
<dbReference type="Proteomes" id="UP000198263">
    <property type="component" value="Unassembled WGS sequence"/>
</dbReference>
<accession>A0A658R0F7</accession>
<feature type="domain" description="HTH lysR-type" evidence="5">
    <location>
        <begin position="18"/>
        <end position="75"/>
    </location>
</feature>
<dbReference type="SUPFAM" id="SSF53850">
    <property type="entry name" value="Periplasmic binding protein-like II"/>
    <property type="match status" value="1"/>
</dbReference>
<keyword evidence="2" id="KW-0805">Transcription regulation</keyword>
<keyword evidence="4" id="KW-0804">Transcription</keyword>
<organism evidence="6 7">
    <name type="scientific">Caballeronia concitans</name>
    <dbReference type="NCBI Taxonomy" id="1777133"/>
    <lineage>
        <taxon>Bacteria</taxon>
        <taxon>Pseudomonadati</taxon>
        <taxon>Pseudomonadota</taxon>
        <taxon>Betaproteobacteria</taxon>
        <taxon>Burkholderiales</taxon>
        <taxon>Burkholderiaceae</taxon>
        <taxon>Caballeronia</taxon>
    </lineage>
</organism>
<evidence type="ECO:0000256" key="2">
    <source>
        <dbReference type="ARBA" id="ARBA00023015"/>
    </source>
</evidence>
<evidence type="ECO:0000256" key="1">
    <source>
        <dbReference type="ARBA" id="ARBA00009437"/>
    </source>
</evidence>
<evidence type="ECO:0000313" key="7">
    <source>
        <dbReference type="Proteomes" id="UP000198263"/>
    </source>
</evidence>
<dbReference type="Gene3D" id="3.40.190.290">
    <property type="match status" value="1"/>
</dbReference>
<reference evidence="6 7" key="1">
    <citation type="submission" date="2016-01" db="EMBL/GenBank/DDBJ databases">
        <authorList>
            <person name="Peeters C."/>
        </authorList>
    </citation>
    <scope>NUCLEOTIDE SEQUENCE [LARGE SCALE GENOMIC DNA]</scope>
    <source>
        <strain evidence="6">LMG 29315</strain>
    </source>
</reference>
<evidence type="ECO:0000256" key="3">
    <source>
        <dbReference type="ARBA" id="ARBA00023125"/>
    </source>
</evidence>
<dbReference type="Pfam" id="PF00126">
    <property type="entry name" value="HTH_1"/>
    <property type="match status" value="1"/>
</dbReference>
<evidence type="ECO:0000259" key="5">
    <source>
        <dbReference type="PROSITE" id="PS50931"/>
    </source>
</evidence>
<proteinExistence type="inferred from homology"/>
<protein>
    <submittedName>
        <fullName evidence="6">LysR family transcriptional regulator</fullName>
    </submittedName>
</protein>
<dbReference type="SUPFAM" id="SSF46785">
    <property type="entry name" value="Winged helix' DNA-binding domain"/>
    <property type="match status" value="1"/>
</dbReference>
<keyword evidence="7" id="KW-1185">Reference proteome</keyword>
<dbReference type="GO" id="GO:0043565">
    <property type="term" value="F:sequence-specific DNA binding"/>
    <property type="evidence" value="ECO:0007669"/>
    <property type="project" value="TreeGrafter"/>
</dbReference>
<dbReference type="InterPro" id="IPR000847">
    <property type="entry name" value="LysR_HTH_N"/>
</dbReference>
<dbReference type="PANTHER" id="PTHR30537">
    <property type="entry name" value="HTH-TYPE TRANSCRIPTIONAL REGULATOR"/>
    <property type="match status" value="1"/>
</dbReference>
<dbReference type="InterPro" id="IPR036388">
    <property type="entry name" value="WH-like_DNA-bd_sf"/>
</dbReference>
<dbReference type="FunFam" id="1.10.10.10:FF:000001">
    <property type="entry name" value="LysR family transcriptional regulator"/>
    <property type="match status" value="1"/>
</dbReference>
<dbReference type="CDD" id="cd08471">
    <property type="entry name" value="PBP2_CrgA_like_2"/>
    <property type="match status" value="1"/>
</dbReference>
<dbReference type="PROSITE" id="PS50931">
    <property type="entry name" value="HTH_LYSR"/>
    <property type="match status" value="1"/>
</dbReference>
<dbReference type="GO" id="GO:0003700">
    <property type="term" value="F:DNA-binding transcription factor activity"/>
    <property type="evidence" value="ECO:0007669"/>
    <property type="project" value="InterPro"/>
</dbReference>
<dbReference type="PANTHER" id="PTHR30537:SF5">
    <property type="entry name" value="HTH-TYPE TRANSCRIPTIONAL ACTIVATOR TTDR-RELATED"/>
    <property type="match status" value="1"/>
</dbReference>
<dbReference type="AlphaFoldDB" id="A0A658R0F7"/>
<dbReference type="Pfam" id="PF03466">
    <property type="entry name" value="LysR_substrate"/>
    <property type="match status" value="1"/>
</dbReference>
<comment type="similarity">
    <text evidence="1">Belongs to the LysR transcriptional regulatory family.</text>
</comment>